<keyword evidence="2" id="KW-1185">Reference proteome</keyword>
<sequence>MTHKPVLTLSDDDNIAVVQQKVEPGNELSSPDLVAQSAIPLGHKIALTEIRLLQVAT</sequence>
<accession>A0A238K1B2</accession>
<proteinExistence type="predicted"/>
<reference evidence="1 2" key="1">
    <citation type="submission" date="2017-05" db="EMBL/GenBank/DDBJ databases">
        <authorList>
            <person name="Song R."/>
            <person name="Chenine A.L."/>
            <person name="Ruprecht R.M."/>
        </authorList>
    </citation>
    <scope>NUCLEOTIDE SEQUENCE [LARGE SCALE GENOMIC DNA]</scope>
    <source>
        <strain evidence="1 2">CECT 8663</strain>
    </source>
</reference>
<evidence type="ECO:0000313" key="1">
    <source>
        <dbReference type="EMBL" id="SMX35902.1"/>
    </source>
</evidence>
<name>A0A238K1B2_9RHOB</name>
<dbReference type="EMBL" id="FXYH01000002">
    <property type="protein sequence ID" value="SMX35902.1"/>
    <property type="molecule type" value="Genomic_DNA"/>
</dbReference>
<dbReference type="RefSeq" id="WP_170125785.1">
    <property type="nucleotide sequence ID" value="NZ_FXYH01000002.1"/>
</dbReference>
<dbReference type="Gene3D" id="2.30.130.110">
    <property type="match status" value="1"/>
</dbReference>
<dbReference type="Proteomes" id="UP000220836">
    <property type="component" value="Unassembled WGS sequence"/>
</dbReference>
<evidence type="ECO:0000313" key="2">
    <source>
        <dbReference type="Proteomes" id="UP000220836"/>
    </source>
</evidence>
<dbReference type="AlphaFoldDB" id="A0A238K1B2"/>
<protein>
    <submittedName>
        <fullName evidence="1">Uncharacterized protein</fullName>
    </submittedName>
</protein>
<gene>
    <name evidence="1" type="ORF">PEV8663_00631</name>
</gene>
<organism evidence="1 2">
    <name type="scientific">Pelagimonas varians</name>
    <dbReference type="NCBI Taxonomy" id="696760"/>
    <lineage>
        <taxon>Bacteria</taxon>
        <taxon>Pseudomonadati</taxon>
        <taxon>Pseudomonadota</taxon>
        <taxon>Alphaproteobacteria</taxon>
        <taxon>Rhodobacterales</taxon>
        <taxon>Roseobacteraceae</taxon>
        <taxon>Pelagimonas</taxon>
    </lineage>
</organism>